<accession>A0ABP1FYZ6</accession>
<feature type="compositionally biased region" description="Basic and acidic residues" evidence="1">
    <location>
        <begin position="49"/>
        <end position="60"/>
    </location>
</feature>
<feature type="compositionally biased region" description="Basic and acidic residues" evidence="1">
    <location>
        <begin position="1"/>
        <end position="13"/>
    </location>
</feature>
<feature type="domain" description="BHLH" evidence="2">
    <location>
        <begin position="43"/>
        <end position="101"/>
    </location>
</feature>
<sequence>MEEEGRTHLDRSGDMGTTQVQVDTGELSGMGSRKRGRNGSASSASRRHIQTEQKRRDKINEGYQELQKLLGVENIEKAQLLTQAADYTRQLQAAMRQLLDLKGSAKLPDEVQWSIRMLLPKPGLAAGSAQQAAAVHAGGDGTGIQNALAVLAEHAQQAAGPGGAATQQHPAAAPIAPVPASNPAALSNEGAIDPNLLQNLLSQLQAPQQQAQAQPWQGVPSLLQTLQLSQLLNQPAQSQQSPNLALLLGQQLNNAGAMPPLSQSQALVQNQTQGHPPALSQDAPGDSGTTASSGSGNRHQAGTAQPQHTL</sequence>
<keyword evidence="4" id="KW-1185">Reference proteome</keyword>
<feature type="compositionally biased region" description="Low complexity" evidence="1">
    <location>
        <begin position="159"/>
        <end position="185"/>
    </location>
</feature>
<feature type="region of interest" description="Disordered" evidence="1">
    <location>
        <begin position="1"/>
        <end position="60"/>
    </location>
</feature>
<dbReference type="InterPro" id="IPR036638">
    <property type="entry name" value="HLH_DNA-bd_sf"/>
</dbReference>
<name>A0ABP1FYZ6_9CHLO</name>
<dbReference type="EMBL" id="CAXHTA020000008">
    <property type="protein sequence ID" value="CAL5223408.1"/>
    <property type="molecule type" value="Genomic_DNA"/>
</dbReference>
<feature type="region of interest" description="Disordered" evidence="1">
    <location>
        <begin position="267"/>
        <end position="310"/>
    </location>
</feature>
<dbReference type="Pfam" id="PF00010">
    <property type="entry name" value="HLH"/>
    <property type="match status" value="1"/>
</dbReference>
<dbReference type="PROSITE" id="PS50888">
    <property type="entry name" value="BHLH"/>
    <property type="match status" value="1"/>
</dbReference>
<proteinExistence type="predicted"/>
<dbReference type="SUPFAM" id="SSF47459">
    <property type="entry name" value="HLH, helix-loop-helix DNA-binding domain"/>
    <property type="match status" value="1"/>
</dbReference>
<comment type="caution">
    <text evidence="3">The sequence shown here is derived from an EMBL/GenBank/DDBJ whole genome shotgun (WGS) entry which is preliminary data.</text>
</comment>
<dbReference type="SMART" id="SM00353">
    <property type="entry name" value="HLH"/>
    <property type="match status" value="1"/>
</dbReference>
<evidence type="ECO:0000256" key="1">
    <source>
        <dbReference type="SAM" id="MobiDB-lite"/>
    </source>
</evidence>
<organism evidence="3 4">
    <name type="scientific">Coccomyxa viridis</name>
    <dbReference type="NCBI Taxonomy" id="1274662"/>
    <lineage>
        <taxon>Eukaryota</taxon>
        <taxon>Viridiplantae</taxon>
        <taxon>Chlorophyta</taxon>
        <taxon>core chlorophytes</taxon>
        <taxon>Trebouxiophyceae</taxon>
        <taxon>Trebouxiophyceae incertae sedis</taxon>
        <taxon>Coccomyxaceae</taxon>
        <taxon>Coccomyxa</taxon>
    </lineage>
</organism>
<reference evidence="3 4" key="1">
    <citation type="submission" date="2024-06" db="EMBL/GenBank/DDBJ databases">
        <authorList>
            <person name="Kraege A."/>
            <person name="Thomma B."/>
        </authorList>
    </citation>
    <scope>NUCLEOTIDE SEQUENCE [LARGE SCALE GENOMIC DNA]</scope>
</reference>
<evidence type="ECO:0000313" key="3">
    <source>
        <dbReference type="EMBL" id="CAL5223408.1"/>
    </source>
</evidence>
<gene>
    <name evidence="3" type="primary">g5919</name>
    <name evidence="3" type="ORF">VP750_LOCUS5067</name>
</gene>
<dbReference type="Gene3D" id="4.10.280.10">
    <property type="entry name" value="Helix-loop-helix DNA-binding domain"/>
    <property type="match status" value="1"/>
</dbReference>
<dbReference type="InterPro" id="IPR011598">
    <property type="entry name" value="bHLH_dom"/>
</dbReference>
<evidence type="ECO:0000259" key="2">
    <source>
        <dbReference type="PROSITE" id="PS50888"/>
    </source>
</evidence>
<dbReference type="Proteomes" id="UP001497392">
    <property type="component" value="Unassembled WGS sequence"/>
</dbReference>
<feature type="region of interest" description="Disordered" evidence="1">
    <location>
        <begin position="159"/>
        <end position="190"/>
    </location>
</feature>
<protein>
    <submittedName>
        <fullName evidence="3">G5919 protein</fullName>
    </submittedName>
</protein>
<feature type="compositionally biased region" description="Low complexity" evidence="1">
    <location>
        <begin position="285"/>
        <end position="296"/>
    </location>
</feature>
<evidence type="ECO:0000313" key="4">
    <source>
        <dbReference type="Proteomes" id="UP001497392"/>
    </source>
</evidence>
<feature type="compositionally biased region" description="Polar residues" evidence="1">
    <location>
        <begin position="297"/>
        <end position="310"/>
    </location>
</feature>